<evidence type="ECO:0000259" key="2">
    <source>
        <dbReference type="Pfam" id="PF08028"/>
    </source>
</evidence>
<dbReference type="Gene3D" id="1.10.540.10">
    <property type="entry name" value="Acyl-CoA dehydrogenase/oxidase, N-terminal domain"/>
    <property type="match status" value="1"/>
</dbReference>
<protein>
    <submittedName>
        <fullName evidence="3">Acyl-CoA dehydrogenase</fullName>
    </submittedName>
</protein>
<comment type="caution">
    <text evidence="4">The sequence shown here is derived from an EMBL/GenBank/DDBJ whole genome shotgun (WGS) entry which is preliminary data.</text>
</comment>
<dbReference type="PANTHER" id="PTHR48083:SF19">
    <property type="entry name" value="FLAVIN-DEPENDENT MONOOXYGENASE, OXYGENASE SUBUNIT HSAA"/>
    <property type="match status" value="1"/>
</dbReference>
<reference evidence="4 6" key="1">
    <citation type="submission" date="2015-09" db="EMBL/GenBank/DDBJ databases">
        <title>Genome announcement of multiple Pseudomonas syringae strains.</title>
        <authorList>
            <person name="Thakur S."/>
            <person name="Wang P.W."/>
            <person name="Gong Y."/>
            <person name="Weir B.S."/>
            <person name="Guttman D.S."/>
        </authorList>
    </citation>
    <scope>NUCLEOTIDE SEQUENCE [LARGE SCALE GENOMIC DNA]</scope>
    <source>
        <strain evidence="4 6">ICMP4455</strain>
    </source>
</reference>
<organism evidence="4 6">
    <name type="scientific">Pseudomonas amygdali pv. eriobotryae</name>
    <dbReference type="NCBI Taxonomy" id="129137"/>
    <lineage>
        <taxon>Bacteria</taxon>
        <taxon>Pseudomonadati</taxon>
        <taxon>Pseudomonadota</taxon>
        <taxon>Gammaproteobacteria</taxon>
        <taxon>Pseudomonadales</taxon>
        <taxon>Pseudomonadaceae</taxon>
        <taxon>Pseudomonas</taxon>
        <taxon>Pseudomonas amygdali</taxon>
    </lineage>
</organism>
<reference evidence="3" key="3">
    <citation type="submission" date="2020-09" db="EMBL/GenBank/DDBJ databases">
        <title>Pseudomonas syringae pv. eriobotryae genome sequence causing loquat canker disease.</title>
        <authorList>
            <person name="Fukuda S."/>
            <person name="Tashiro H."/>
            <person name="Nagano Y."/>
        </authorList>
    </citation>
    <scope>NUCLEOTIDE SEQUENCE</scope>
    <source>
        <strain evidence="3">AM001</strain>
    </source>
</reference>
<dbReference type="GO" id="GO:0016712">
    <property type="term" value="F:oxidoreductase activity, acting on paired donors, with incorporation or reduction of molecular oxygen, reduced flavin or flavoprotein as one donor, and incorporation of one atom of oxygen"/>
    <property type="evidence" value="ECO:0007669"/>
    <property type="project" value="TreeGrafter"/>
</dbReference>
<dbReference type="Proteomes" id="UP000050490">
    <property type="component" value="Unassembled WGS sequence"/>
</dbReference>
<dbReference type="GO" id="GO:0003995">
    <property type="term" value="F:acyl-CoA dehydrogenase activity"/>
    <property type="evidence" value="ECO:0007669"/>
    <property type="project" value="TreeGrafter"/>
</dbReference>
<dbReference type="AlphaFoldDB" id="A0A0N8REK4"/>
<evidence type="ECO:0000313" key="3">
    <source>
        <dbReference type="EMBL" id="GFZ62745.1"/>
    </source>
</evidence>
<dbReference type="SUPFAM" id="SSF56645">
    <property type="entry name" value="Acyl-CoA dehydrogenase NM domain-like"/>
    <property type="match status" value="1"/>
</dbReference>
<dbReference type="RefSeq" id="WP_057422509.1">
    <property type="nucleotide sequence ID" value="NZ_BMZW01000049.1"/>
</dbReference>
<dbReference type="GO" id="GO:0005737">
    <property type="term" value="C:cytoplasm"/>
    <property type="evidence" value="ECO:0007669"/>
    <property type="project" value="TreeGrafter"/>
</dbReference>
<dbReference type="InterPro" id="IPR009100">
    <property type="entry name" value="AcylCoA_DH/oxidase_NM_dom_sf"/>
</dbReference>
<dbReference type="SUPFAM" id="SSF47203">
    <property type="entry name" value="Acyl-CoA dehydrogenase C-terminal domain-like"/>
    <property type="match status" value="1"/>
</dbReference>
<dbReference type="InterPro" id="IPR013107">
    <property type="entry name" value="Acyl-CoA_DH_C"/>
</dbReference>
<evidence type="ECO:0000313" key="6">
    <source>
        <dbReference type="Proteomes" id="UP000050490"/>
    </source>
</evidence>
<name>A0A0N8REK4_PSEA0</name>
<dbReference type="GO" id="GO:0050660">
    <property type="term" value="F:flavin adenine dinucleotide binding"/>
    <property type="evidence" value="ECO:0007669"/>
    <property type="project" value="InterPro"/>
</dbReference>
<keyword evidence="1" id="KW-0560">Oxidoreductase</keyword>
<gene>
    <name evidence="4" type="ORF">ALO70_04473</name>
    <name evidence="5" type="ORF">ALQ86_03708</name>
    <name evidence="3" type="ORF">PSE10A_52560</name>
</gene>
<proteinExistence type="predicted"/>
<evidence type="ECO:0000313" key="5">
    <source>
        <dbReference type="EMBL" id="RMM02417.1"/>
    </source>
</evidence>
<dbReference type="PANTHER" id="PTHR48083">
    <property type="entry name" value="MEDIUM-CHAIN SPECIFIC ACYL-COA DEHYDROGENASE, MITOCHONDRIAL-RELATED"/>
    <property type="match status" value="1"/>
</dbReference>
<sequence>MNSPIRNTAGVSEPLNYPLTTDSAEFQSILDEIGKGAAARDLTRTHPFEAVAALKQAKIGAIRLPVEVGGGGITFREFYRTVLRLGAVDSNVAHLLRNHFVFAERYLQSPDDDQLRAWQRIVADGAIVGAAVQDIERVQGAEGSFSTLEAEGTGFRLNGTKAYSTGCLYSDYILVRIKRPDGAQASIFIPSDREGITLEDDWDGSGQRLTGTGTTRLVNVRVDEHEVVFDRPGMAYNLPYSSTLPQLYMTAINAGIMRNVLEEAKALVHRRVRSFHHASSARPDEDPSLHQVIGQIASNAFAGESVVLAAAEVQDTIAALRAAGNLQTEEAGRGALLAAQAKIIVDELTLRAATALYDVGGASATRQGPNLDRHWRNARTLASHNPAIYKARAVGEYEVNGTPLPKADFF</sequence>
<dbReference type="Gene3D" id="1.20.140.10">
    <property type="entry name" value="Butyryl-CoA Dehydrogenase, subunit A, domain 3"/>
    <property type="match status" value="1"/>
</dbReference>
<dbReference type="InterPro" id="IPR037069">
    <property type="entry name" value="AcylCoA_DH/ox_N_sf"/>
</dbReference>
<dbReference type="PIRSF" id="PIRSF016578">
    <property type="entry name" value="HsaA"/>
    <property type="match status" value="1"/>
</dbReference>
<dbReference type="Pfam" id="PF08028">
    <property type="entry name" value="Acyl-CoA_dh_2"/>
    <property type="match status" value="1"/>
</dbReference>
<dbReference type="EMBL" id="RBOA01000116">
    <property type="protein sequence ID" value="RMM02417.1"/>
    <property type="molecule type" value="Genomic_DNA"/>
</dbReference>
<dbReference type="InterPro" id="IPR046373">
    <property type="entry name" value="Acyl-CoA_Oxase/DH_mid-dom_sf"/>
</dbReference>
<reference evidence="5 7" key="2">
    <citation type="submission" date="2018-08" db="EMBL/GenBank/DDBJ databases">
        <title>Recombination of ecologically and evolutionarily significant loci maintains genetic cohesion in the Pseudomonas syringae species complex.</title>
        <authorList>
            <person name="Dillon M."/>
            <person name="Thakur S."/>
            <person name="Almeida R.N.D."/>
            <person name="Weir B.S."/>
            <person name="Guttman D.S."/>
        </authorList>
    </citation>
    <scope>NUCLEOTIDE SEQUENCE [LARGE SCALE GENOMIC DNA]</scope>
    <source>
        <strain evidence="5 7">ICMP 8636</strain>
    </source>
</reference>
<dbReference type="InterPro" id="IPR050741">
    <property type="entry name" value="Acyl-CoA_dehydrogenase"/>
</dbReference>
<dbReference type="Proteomes" id="UP000272627">
    <property type="component" value="Unassembled WGS sequence"/>
</dbReference>
<evidence type="ECO:0000313" key="4">
    <source>
        <dbReference type="EMBL" id="KPX20639.1"/>
    </source>
</evidence>
<dbReference type="EMBL" id="BMZW01000049">
    <property type="protein sequence ID" value="GFZ62745.1"/>
    <property type="molecule type" value="Genomic_DNA"/>
</dbReference>
<dbReference type="Proteomes" id="UP000630864">
    <property type="component" value="Unassembled WGS sequence"/>
</dbReference>
<feature type="domain" description="Acyl-CoA dehydrogenase C-terminal" evidence="2">
    <location>
        <begin position="251"/>
        <end position="385"/>
    </location>
</feature>
<dbReference type="InterPro" id="IPR036250">
    <property type="entry name" value="AcylCo_DH-like_C"/>
</dbReference>
<dbReference type="EMBL" id="LJQI01000406">
    <property type="protein sequence ID" value="KPX20639.1"/>
    <property type="molecule type" value="Genomic_DNA"/>
</dbReference>
<dbReference type="GO" id="GO:0033539">
    <property type="term" value="P:fatty acid beta-oxidation using acyl-CoA dehydrogenase"/>
    <property type="evidence" value="ECO:0007669"/>
    <property type="project" value="TreeGrafter"/>
</dbReference>
<evidence type="ECO:0000256" key="1">
    <source>
        <dbReference type="ARBA" id="ARBA00023002"/>
    </source>
</evidence>
<accession>A0A0N8REK4</accession>
<dbReference type="Gene3D" id="2.40.110.10">
    <property type="entry name" value="Butyryl-CoA Dehydrogenase, subunit A, domain 2"/>
    <property type="match status" value="1"/>
</dbReference>
<evidence type="ECO:0000313" key="7">
    <source>
        <dbReference type="Proteomes" id="UP000272627"/>
    </source>
</evidence>
<dbReference type="PATRIC" id="fig|129137.4.peg.6446"/>